<dbReference type="EC" id="2.4.2.7" evidence="7"/>
<evidence type="ECO:0000256" key="1">
    <source>
        <dbReference type="ARBA" id="ARBA00000868"/>
    </source>
</evidence>
<evidence type="ECO:0000256" key="9">
    <source>
        <dbReference type="ARBA" id="ARBA00022490"/>
    </source>
</evidence>
<dbReference type="OrthoDB" id="363185at2759"/>
<keyword evidence="11 14" id="KW-0808">Transferase</keyword>
<dbReference type="NCBIfam" id="NF002636">
    <property type="entry name" value="PRK02304.1-5"/>
    <property type="match status" value="1"/>
</dbReference>
<keyword evidence="15" id="KW-1185">Reference proteome</keyword>
<dbReference type="InterPro" id="IPR000836">
    <property type="entry name" value="PRTase_dom"/>
</dbReference>
<dbReference type="GO" id="GO:0003999">
    <property type="term" value="F:adenine phosphoribosyltransferase activity"/>
    <property type="evidence" value="ECO:0007669"/>
    <property type="project" value="UniProtKB-EC"/>
</dbReference>
<dbReference type="HAMAP" id="MF_00004">
    <property type="entry name" value="Aden_phosphoribosyltr"/>
    <property type="match status" value="1"/>
</dbReference>
<dbReference type="InterPro" id="IPR050054">
    <property type="entry name" value="UPRTase/APRTase"/>
</dbReference>
<protein>
    <recommendedName>
        <fullName evidence="8">Adenine phosphoribosyltransferase</fullName>
        <ecNumber evidence="7">2.4.2.7</ecNumber>
    </recommendedName>
</protein>
<evidence type="ECO:0000256" key="5">
    <source>
        <dbReference type="ARBA" id="ARBA00008391"/>
    </source>
</evidence>
<dbReference type="STRING" id="158441.A0A226F3J2"/>
<dbReference type="FunFam" id="3.40.50.2020:FF:000004">
    <property type="entry name" value="Adenine phosphoribosyltransferase"/>
    <property type="match status" value="1"/>
</dbReference>
<keyword evidence="12" id="KW-0660">Purine salvage</keyword>
<dbReference type="Proteomes" id="UP000198287">
    <property type="component" value="Unassembled WGS sequence"/>
</dbReference>
<evidence type="ECO:0000256" key="12">
    <source>
        <dbReference type="ARBA" id="ARBA00022726"/>
    </source>
</evidence>
<evidence type="ECO:0000256" key="6">
    <source>
        <dbReference type="ARBA" id="ARBA00011738"/>
    </source>
</evidence>
<evidence type="ECO:0000256" key="2">
    <source>
        <dbReference type="ARBA" id="ARBA00003968"/>
    </source>
</evidence>
<comment type="subcellular location">
    <subcellularLocation>
        <location evidence="3">Cytoplasm</location>
    </subcellularLocation>
</comment>
<evidence type="ECO:0000256" key="7">
    <source>
        <dbReference type="ARBA" id="ARBA00011893"/>
    </source>
</evidence>
<dbReference type="NCBIfam" id="NF002634">
    <property type="entry name" value="PRK02304.1-3"/>
    <property type="match status" value="1"/>
</dbReference>
<keyword evidence="10 14" id="KW-0328">Glycosyltransferase</keyword>
<dbReference type="CDD" id="cd06223">
    <property type="entry name" value="PRTases_typeI"/>
    <property type="match status" value="1"/>
</dbReference>
<organism evidence="14 15">
    <name type="scientific">Folsomia candida</name>
    <name type="common">Springtail</name>
    <dbReference type="NCBI Taxonomy" id="158441"/>
    <lineage>
        <taxon>Eukaryota</taxon>
        <taxon>Metazoa</taxon>
        <taxon>Ecdysozoa</taxon>
        <taxon>Arthropoda</taxon>
        <taxon>Hexapoda</taxon>
        <taxon>Collembola</taxon>
        <taxon>Entomobryomorpha</taxon>
        <taxon>Isotomoidea</taxon>
        <taxon>Isotomidae</taxon>
        <taxon>Proisotominae</taxon>
        <taxon>Folsomia</taxon>
    </lineage>
</organism>
<sequence>MGSNSDNVGGKSIEEKISYLKNHISSYPDFPKPGILFRDMFSLLRDPTAFRVLKDVMVEYTRNNIGEAEVVVGLESRGFLFGSILAIELGLPFVPIRKPGKLPGALNKVTYSLEYGTDTFEIQRESIKPGQNILIVDDLLATGGSLNAATTLIADCQAKVSGCLVIMELADLNGRTKVKAPIHSLMSF</sequence>
<dbReference type="PANTHER" id="PTHR32315:SF3">
    <property type="entry name" value="ADENINE PHOSPHORIBOSYLTRANSFERASE"/>
    <property type="match status" value="1"/>
</dbReference>
<evidence type="ECO:0000256" key="8">
    <source>
        <dbReference type="ARBA" id="ARBA00017366"/>
    </source>
</evidence>
<reference evidence="14 15" key="1">
    <citation type="submission" date="2015-12" db="EMBL/GenBank/DDBJ databases">
        <title>The genome of Folsomia candida.</title>
        <authorList>
            <person name="Faddeeva A."/>
            <person name="Derks M.F."/>
            <person name="Anvar Y."/>
            <person name="Smit S."/>
            <person name="Van Straalen N."/>
            <person name="Roelofs D."/>
        </authorList>
    </citation>
    <scope>NUCLEOTIDE SEQUENCE [LARGE SCALE GENOMIC DNA]</scope>
    <source>
        <strain evidence="14 15">VU population</strain>
        <tissue evidence="14">Whole body</tissue>
    </source>
</reference>
<dbReference type="GO" id="GO:0005737">
    <property type="term" value="C:cytoplasm"/>
    <property type="evidence" value="ECO:0007669"/>
    <property type="project" value="UniProtKB-SubCell"/>
</dbReference>
<comment type="pathway">
    <text evidence="4">Purine metabolism; AMP biosynthesis via salvage pathway; AMP from adenine: step 1/1.</text>
</comment>
<evidence type="ECO:0000256" key="3">
    <source>
        <dbReference type="ARBA" id="ARBA00004496"/>
    </source>
</evidence>
<comment type="function">
    <text evidence="2">Catalyzes a salvage reaction resulting in the formation of AMP, that is energically less costly than de novo synthesis.</text>
</comment>
<dbReference type="UniPathway" id="UPA00588">
    <property type="reaction ID" value="UER00646"/>
</dbReference>
<comment type="catalytic activity">
    <reaction evidence="1">
        <text>AMP + diphosphate = 5-phospho-alpha-D-ribose 1-diphosphate + adenine</text>
        <dbReference type="Rhea" id="RHEA:16609"/>
        <dbReference type="ChEBI" id="CHEBI:16708"/>
        <dbReference type="ChEBI" id="CHEBI:33019"/>
        <dbReference type="ChEBI" id="CHEBI:58017"/>
        <dbReference type="ChEBI" id="CHEBI:456215"/>
        <dbReference type="EC" id="2.4.2.7"/>
    </reaction>
</comment>
<keyword evidence="9" id="KW-0963">Cytoplasm</keyword>
<dbReference type="InterPro" id="IPR029057">
    <property type="entry name" value="PRTase-like"/>
</dbReference>
<gene>
    <name evidence="14" type="ORF">Fcan01_03538</name>
</gene>
<evidence type="ECO:0000259" key="13">
    <source>
        <dbReference type="Pfam" id="PF00156"/>
    </source>
</evidence>
<evidence type="ECO:0000256" key="10">
    <source>
        <dbReference type="ARBA" id="ARBA00022676"/>
    </source>
</evidence>
<comment type="caution">
    <text evidence="14">The sequence shown here is derived from an EMBL/GenBank/DDBJ whole genome shotgun (WGS) entry which is preliminary data.</text>
</comment>
<evidence type="ECO:0000256" key="11">
    <source>
        <dbReference type="ARBA" id="ARBA00022679"/>
    </source>
</evidence>
<dbReference type="Gene3D" id="3.40.50.2020">
    <property type="match status" value="1"/>
</dbReference>
<dbReference type="GO" id="GO:0002055">
    <property type="term" value="F:adenine binding"/>
    <property type="evidence" value="ECO:0007669"/>
    <property type="project" value="TreeGrafter"/>
</dbReference>
<dbReference type="GO" id="GO:0006168">
    <property type="term" value="P:adenine salvage"/>
    <property type="evidence" value="ECO:0007669"/>
    <property type="project" value="InterPro"/>
</dbReference>
<dbReference type="GO" id="GO:0016208">
    <property type="term" value="F:AMP binding"/>
    <property type="evidence" value="ECO:0007669"/>
    <property type="project" value="TreeGrafter"/>
</dbReference>
<evidence type="ECO:0000313" key="14">
    <source>
        <dbReference type="EMBL" id="OXA63486.1"/>
    </source>
</evidence>
<dbReference type="NCBIfam" id="TIGR01090">
    <property type="entry name" value="apt"/>
    <property type="match status" value="1"/>
</dbReference>
<dbReference type="EMBL" id="LNIX01000001">
    <property type="protein sequence ID" value="OXA63486.1"/>
    <property type="molecule type" value="Genomic_DNA"/>
</dbReference>
<comment type="similarity">
    <text evidence="5">Belongs to the purine/pyrimidine phosphoribosyltransferase family.</text>
</comment>
<dbReference type="GO" id="GO:0044209">
    <property type="term" value="P:AMP salvage"/>
    <property type="evidence" value="ECO:0007669"/>
    <property type="project" value="UniProtKB-UniPathway"/>
</dbReference>
<accession>A0A226F3J2</accession>
<comment type="subunit">
    <text evidence="6">Homodimer.</text>
</comment>
<dbReference type="PANTHER" id="PTHR32315">
    <property type="entry name" value="ADENINE PHOSPHORIBOSYLTRANSFERASE"/>
    <property type="match status" value="1"/>
</dbReference>
<dbReference type="AlphaFoldDB" id="A0A226F3J2"/>
<name>A0A226F3J2_FOLCA</name>
<proteinExistence type="inferred from homology"/>
<feature type="domain" description="Phosphoribosyltransferase" evidence="13">
    <location>
        <begin position="44"/>
        <end position="170"/>
    </location>
</feature>
<dbReference type="InterPro" id="IPR005764">
    <property type="entry name" value="Ade_phspho_trans"/>
</dbReference>
<evidence type="ECO:0000256" key="4">
    <source>
        <dbReference type="ARBA" id="ARBA00004659"/>
    </source>
</evidence>
<dbReference type="OMA" id="QAYDLEY"/>
<dbReference type="GO" id="GO:0006166">
    <property type="term" value="P:purine ribonucleoside salvage"/>
    <property type="evidence" value="ECO:0007669"/>
    <property type="project" value="UniProtKB-KW"/>
</dbReference>
<dbReference type="Pfam" id="PF00156">
    <property type="entry name" value="Pribosyltran"/>
    <property type="match status" value="1"/>
</dbReference>
<evidence type="ECO:0000313" key="15">
    <source>
        <dbReference type="Proteomes" id="UP000198287"/>
    </source>
</evidence>
<dbReference type="SUPFAM" id="SSF53271">
    <property type="entry name" value="PRTase-like"/>
    <property type="match status" value="1"/>
</dbReference>